<dbReference type="AlphaFoldDB" id="A0A426XJR8"/>
<gene>
    <name evidence="1" type="ORF">B296_00019765</name>
</gene>
<reference evidence="1 2" key="1">
    <citation type="journal article" date="2014" name="Agronomy (Basel)">
        <title>A Draft Genome Sequence for Ensete ventricosum, the Drought-Tolerant Tree Against Hunger.</title>
        <authorList>
            <person name="Harrison J."/>
            <person name="Moore K.A."/>
            <person name="Paszkiewicz K."/>
            <person name="Jones T."/>
            <person name="Grant M."/>
            <person name="Ambacheew D."/>
            <person name="Muzemil S."/>
            <person name="Studholme D.J."/>
        </authorList>
    </citation>
    <scope>NUCLEOTIDE SEQUENCE [LARGE SCALE GENOMIC DNA]</scope>
</reference>
<dbReference type="EMBL" id="AMZH03019972">
    <property type="protein sequence ID" value="RRT39700.1"/>
    <property type="molecule type" value="Genomic_DNA"/>
</dbReference>
<dbReference type="Proteomes" id="UP000287651">
    <property type="component" value="Unassembled WGS sequence"/>
</dbReference>
<accession>A0A426XJR8</accession>
<evidence type="ECO:0000313" key="1">
    <source>
        <dbReference type="EMBL" id="RRT39700.1"/>
    </source>
</evidence>
<protein>
    <submittedName>
        <fullName evidence="1">Uncharacterized protein</fullName>
    </submittedName>
</protein>
<sequence>MIEESARLDSVRMRKLICVRRVEVEKLGRNRLGLLENVSWLDLLGSMPQAPLTLHWSIIYGRKTTKHRRPCALARPRSSRCGVGARESGGTSGFGCWSGGARVRRRLHRCKSLYSGCCGSSVPGNLVALVAYPVVVRFHHAHRPCGRPYDHWGFDLTCARSTARPLAPPYRVRQLHALGRPRRRASCPKER</sequence>
<comment type="caution">
    <text evidence="1">The sequence shown here is derived from an EMBL/GenBank/DDBJ whole genome shotgun (WGS) entry which is preliminary data.</text>
</comment>
<proteinExistence type="predicted"/>
<evidence type="ECO:0000313" key="2">
    <source>
        <dbReference type="Proteomes" id="UP000287651"/>
    </source>
</evidence>
<name>A0A426XJR8_ENSVE</name>
<organism evidence="1 2">
    <name type="scientific">Ensete ventricosum</name>
    <name type="common">Abyssinian banana</name>
    <name type="synonym">Musa ensete</name>
    <dbReference type="NCBI Taxonomy" id="4639"/>
    <lineage>
        <taxon>Eukaryota</taxon>
        <taxon>Viridiplantae</taxon>
        <taxon>Streptophyta</taxon>
        <taxon>Embryophyta</taxon>
        <taxon>Tracheophyta</taxon>
        <taxon>Spermatophyta</taxon>
        <taxon>Magnoliopsida</taxon>
        <taxon>Liliopsida</taxon>
        <taxon>Zingiberales</taxon>
        <taxon>Musaceae</taxon>
        <taxon>Ensete</taxon>
    </lineage>
</organism>